<dbReference type="PANTHER" id="PTHR30289">
    <property type="entry name" value="UNCHARACTERIZED PROTEIN YBCL-RELATED"/>
    <property type="match status" value="1"/>
</dbReference>
<dbReference type="Proteomes" id="UP000054893">
    <property type="component" value="Unassembled WGS sequence"/>
</dbReference>
<accession>A0A158HKL3</accession>
<dbReference type="InterPro" id="IPR036610">
    <property type="entry name" value="PEBP-like_sf"/>
</dbReference>
<dbReference type="CDD" id="cd00865">
    <property type="entry name" value="PEBP_bact_arch"/>
    <property type="match status" value="1"/>
</dbReference>
<sequence length="213" mass="23083">MRLGTGLVVCAVYRVVGCRVFRFRISRRSLLVPFFCAAMVSNAPGAVAEVVASVPFTLTSTDVVADQRAPLSLVFNQNDCKGGNRSPQLSWHNAPANTQSFAVTIFDPDAPGRGWWHWAVAGIPASVAKLPSNASASGFLRKMGAVESRNDFDIDGYAGPCPPQGKPHRYIITVYALNSSDLRLRQSNPALMFEHEIRATTLSSAQLVVTYGR</sequence>
<dbReference type="SUPFAM" id="SSF49777">
    <property type="entry name" value="PEBP-like"/>
    <property type="match status" value="1"/>
</dbReference>
<dbReference type="NCBIfam" id="TIGR00481">
    <property type="entry name" value="YbhB/YbcL family Raf kinase inhibitor-like protein"/>
    <property type="match status" value="1"/>
</dbReference>
<dbReference type="EMBL" id="FCOC02000017">
    <property type="protein sequence ID" value="SAL44170.1"/>
    <property type="molecule type" value="Genomic_DNA"/>
</dbReference>
<dbReference type="InterPro" id="IPR008914">
    <property type="entry name" value="PEBP"/>
</dbReference>
<organism evidence="1 2">
    <name type="scientific">Caballeronia sordidicola</name>
    <name type="common">Burkholderia sordidicola</name>
    <dbReference type="NCBI Taxonomy" id="196367"/>
    <lineage>
        <taxon>Bacteria</taxon>
        <taxon>Pseudomonadati</taxon>
        <taxon>Pseudomonadota</taxon>
        <taxon>Betaproteobacteria</taxon>
        <taxon>Burkholderiales</taxon>
        <taxon>Burkholderiaceae</taxon>
        <taxon>Caballeronia</taxon>
    </lineage>
</organism>
<dbReference type="InterPro" id="IPR005247">
    <property type="entry name" value="YbhB_YbcL/LppC-like"/>
</dbReference>
<dbReference type="Gene3D" id="3.90.280.10">
    <property type="entry name" value="PEBP-like"/>
    <property type="match status" value="1"/>
</dbReference>
<dbReference type="AlphaFoldDB" id="A0A158HKL3"/>
<keyword evidence="1" id="KW-0449">Lipoprotein</keyword>
<name>A0A158HKL3_CABSO</name>
<dbReference type="PANTHER" id="PTHR30289:SF1">
    <property type="entry name" value="PEBP (PHOSPHATIDYLETHANOLAMINE-BINDING PROTEIN) FAMILY PROTEIN"/>
    <property type="match status" value="1"/>
</dbReference>
<proteinExistence type="predicted"/>
<gene>
    <name evidence="1" type="ORF">AWB64_04700</name>
</gene>
<dbReference type="Pfam" id="PF01161">
    <property type="entry name" value="PBP"/>
    <property type="match status" value="1"/>
</dbReference>
<evidence type="ECO:0000313" key="1">
    <source>
        <dbReference type="EMBL" id="SAL44170.1"/>
    </source>
</evidence>
<evidence type="ECO:0000313" key="2">
    <source>
        <dbReference type="Proteomes" id="UP000054893"/>
    </source>
</evidence>
<reference evidence="1 2" key="1">
    <citation type="submission" date="2016-01" db="EMBL/GenBank/DDBJ databases">
        <authorList>
            <person name="Oliw E.H."/>
        </authorList>
    </citation>
    <scope>NUCLEOTIDE SEQUENCE [LARGE SCALE GENOMIC DNA]</scope>
    <source>
        <strain evidence="1">LMG 22029</strain>
    </source>
</reference>
<protein>
    <submittedName>
        <fullName evidence="1">Lipoprotein</fullName>
    </submittedName>
</protein>